<keyword evidence="10" id="KW-1185">Reference proteome</keyword>
<dbReference type="GO" id="GO:0005634">
    <property type="term" value="C:nucleus"/>
    <property type="evidence" value="ECO:0007669"/>
    <property type="project" value="UniProtKB-SubCell"/>
</dbReference>
<feature type="region of interest" description="Disordered" evidence="7">
    <location>
        <begin position="703"/>
        <end position="974"/>
    </location>
</feature>
<dbReference type="InParanoid" id="A0A1D3DAI0"/>
<keyword evidence="4" id="KW-0804">Transcription</keyword>
<dbReference type="GO" id="GO:0003700">
    <property type="term" value="F:DNA-binding transcription factor activity"/>
    <property type="evidence" value="ECO:0007669"/>
    <property type="project" value="InterPro"/>
</dbReference>
<keyword evidence="6" id="KW-0175">Coiled coil</keyword>
<name>A0A1D3DAI0_9EIME</name>
<gene>
    <name evidence="9" type="ORF">cyc_01037</name>
</gene>
<evidence type="ECO:0000256" key="2">
    <source>
        <dbReference type="ARBA" id="ARBA00023015"/>
    </source>
</evidence>
<dbReference type="EMBL" id="JROU02000074">
    <property type="protein sequence ID" value="OEH80456.1"/>
    <property type="molecule type" value="Genomic_DNA"/>
</dbReference>
<evidence type="ECO:0000256" key="7">
    <source>
        <dbReference type="SAM" id="MobiDB-lite"/>
    </source>
</evidence>
<feature type="compositionally biased region" description="Basic and acidic residues" evidence="7">
    <location>
        <begin position="784"/>
        <end position="796"/>
    </location>
</feature>
<evidence type="ECO:0000256" key="1">
    <source>
        <dbReference type="ARBA" id="ARBA00004123"/>
    </source>
</evidence>
<evidence type="ECO:0000259" key="8">
    <source>
        <dbReference type="Pfam" id="PF00847"/>
    </source>
</evidence>
<feature type="region of interest" description="Disordered" evidence="7">
    <location>
        <begin position="110"/>
        <end position="141"/>
    </location>
</feature>
<evidence type="ECO:0000313" key="9">
    <source>
        <dbReference type="EMBL" id="OEH80456.1"/>
    </source>
</evidence>
<feature type="coiled-coil region" evidence="6">
    <location>
        <begin position="24"/>
        <end position="71"/>
    </location>
</feature>
<dbReference type="AlphaFoldDB" id="A0A1D3DAI0"/>
<organism evidence="9 10">
    <name type="scientific">Cyclospora cayetanensis</name>
    <dbReference type="NCBI Taxonomy" id="88456"/>
    <lineage>
        <taxon>Eukaryota</taxon>
        <taxon>Sar</taxon>
        <taxon>Alveolata</taxon>
        <taxon>Apicomplexa</taxon>
        <taxon>Conoidasida</taxon>
        <taxon>Coccidia</taxon>
        <taxon>Eucoccidiorida</taxon>
        <taxon>Eimeriorina</taxon>
        <taxon>Eimeriidae</taxon>
        <taxon>Cyclospora</taxon>
    </lineage>
</organism>
<feature type="compositionally biased region" description="Low complexity" evidence="7">
    <location>
        <begin position="765"/>
        <end position="783"/>
    </location>
</feature>
<dbReference type="GO" id="GO:0003677">
    <property type="term" value="F:DNA binding"/>
    <property type="evidence" value="ECO:0007669"/>
    <property type="project" value="UniProtKB-KW"/>
</dbReference>
<comment type="caution">
    <text evidence="9">The sequence shown here is derived from an EMBL/GenBank/DDBJ whole genome shotgun (WGS) entry which is preliminary data.</text>
</comment>
<feature type="region of interest" description="Disordered" evidence="7">
    <location>
        <begin position="477"/>
        <end position="539"/>
    </location>
</feature>
<comment type="subcellular location">
    <subcellularLocation>
        <location evidence="1">Nucleus</location>
    </subcellularLocation>
</comment>
<evidence type="ECO:0000256" key="5">
    <source>
        <dbReference type="ARBA" id="ARBA00023242"/>
    </source>
</evidence>
<evidence type="ECO:0000256" key="4">
    <source>
        <dbReference type="ARBA" id="ARBA00023163"/>
    </source>
</evidence>
<dbReference type="Pfam" id="PF00847">
    <property type="entry name" value="AP2"/>
    <property type="match status" value="1"/>
</dbReference>
<keyword evidence="2" id="KW-0805">Transcription regulation</keyword>
<reference evidence="9 10" key="1">
    <citation type="journal article" date="2016" name="BMC Genomics">
        <title>Comparative genomics reveals Cyclospora cayetanensis possesses coccidia-like metabolism and invasion components but unique surface antigens.</title>
        <authorList>
            <person name="Liu S."/>
            <person name="Wang L."/>
            <person name="Zheng H."/>
            <person name="Xu Z."/>
            <person name="Roellig D.M."/>
            <person name="Li N."/>
            <person name="Frace M.A."/>
            <person name="Tang K."/>
            <person name="Arrowood M.J."/>
            <person name="Moss D.M."/>
            <person name="Zhang L."/>
            <person name="Feng Y."/>
            <person name="Xiao L."/>
        </authorList>
    </citation>
    <scope>NUCLEOTIDE SEQUENCE [LARGE SCALE GENOMIC DNA]</scope>
    <source>
        <strain evidence="9 10">CHN_HEN01</strain>
    </source>
</reference>
<feature type="domain" description="AP2/ERF" evidence="8">
    <location>
        <begin position="551"/>
        <end position="596"/>
    </location>
</feature>
<feature type="compositionally biased region" description="Low complexity" evidence="7">
    <location>
        <begin position="741"/>
        <end position="755"/>
    </location>
</feature>
<feature type="region of interest" description="Disordered" evidence="7">
    <location>
        <begin position="173"/>
        <end position="232"/>
    </location>
</feature>
<feature type="compositionally biased region" description="Low complexity" evidence="7">
    <location>
        <begin position="197"/>
        <end position="207"/>
    </location>
</feature>
<proteinExistence type="predicted"/>
<dbReference type="InterPro" id="IPR001471">
    <property type="entry name" value="AP2/ERF_dom"/>
</dbReference>
<feature type="compositionally biased region" description="Polar residues" evidence="7">
    <location>
        <begin position="929"/>
        <end position="961"/>
    </location>
</feature>
<keyword evidence="5" id="KW-0539">Nucleus</keyword>
<sequence length="974" mass="100167">MLRRNSAAAAIAVATTEKLTLLRHQQQEESKEQEARLLLELQQAHNEFLALEQQQQEVQQLRERLAKYEALRGTTSFRGGLSGGDSKDLQEAKSKCSHVFSLLTQEDGHADAPEAAATAADPAAPPRAAFDPSGGATSLEHPQQEAKFLAADGVEGRGPILGALSTGAASAQPRGAALAVEEEEGAESAETADHGAPSGQSGLLPSLLRHESWSQRAPPQGKQPSGMRGGTAHGILAAPTDFCVDPAGALLEDSDVSPRYCHKGALACDSAMAAACLGAAAAPRAAPGPPACASQEGPLHAAPDGSAEWAAAAAAAAIGGSGACSNAPATLLRCSQTERTGRSRRLPGPHRSRVSFFPEEHEGLPRKCSVGAASAASAVASLAAGASSVAETLVTANADAMGERTLSSHHLAPGGGAPSVSDSDGGLGSAESLRLCAGTSGGLEELLASSRRLQQQQQCSALEEGCRGGSGYDGPGCLEGGGGGPQGPPSGGTSPTGPGGCMATGHGSFVGAPTSMSTSRVVTSLPGPGGGGPSRLESLPEELSEEMRPMKGVYFDRTQKSWIGSFYEERRQIKKRFKVATYGYHTAKALAINVRLGFERKARMRGDDSKEAHPAAHAERLLAGATEAALAAGEAGIDSNKEAQLRLLLHNTSEAAAEEDLDEAFRAAIRESRDPTSLFAQALDVSNTSLAFFHSAAAELQHTKQPPNPHLDSPPAGGVKAAAATTIVSKQKQQALRRWRGSSTTTGSPSAAAGRVSPVNSPSSTAATPTRNAVAAAGAGTVRQYERRDEGERAEPSPEEVSGGSWNRGYDEGEEPESLLEKAARGPPPPKAPCGSRKPLPHAPLRWTEEGASRDGNGCKRIPLTRASGEEGPCGRDAGTAVAEERDAALSERGSSEDPQQRSLLSGASSSPWPAQSQRKTDTAAAALCNSNSEAQGNASLGSRRTQQQLPAGASGVSSAQEEPPSMAWRGTDS</sequence>
<evidence type="ECO:0000313" key="10">
    <source>
        <dbReference type="Proteomes" id="UP000095192"/>
    </source>
</evidence>
<feature type="compositionally biased region" description="Low complexity" evidence="7">
    <location>
        <begin position="113"/>
        <end position="132"/>
    </location>
</feature>
<evidence type="ECO:0000256" key="3">
    <source>
        <dbReference type="ARBA" id="ARBA00023125"/>
    </source>
</evidence>
<dbReference type="Gene3D" id="1.20.5.2050">
    <property type="match status" value="1"/>
</dbReference>
<protein>
    <submittedName>
        <fullName evidence="9">Transcription factor with AP2 domain related protein</fullName>
    </submittedName>
</protein>
<keyword evidence="3" id="KW-0238">DNA-binding</keyword>
<feature type="region of interest" description="Disordered" evidence="7">
    <location>
        <begin position="406"/>
        <end position="428"/>
    </location>
</feature>
<dbReference type="Proteomes" id="UP000095192">
    <property type="component" value="Unassembled WGS sequence"/>
</dbReference>
<evidence type="ECO:0000256" key="6">
    <source>
        <dbReference type="SAM" id="Coils"/>
    </source>
</evidence>
<feature type="compositionally biased region" description="Polar residues" evidence="7">
    <location>
        <begin position="901"/>
        <end position="918"/>
    </location>
</feature>
<feature type="compositionally biased region" description="Basic and acidic residues" evidence="7">
    <location>
        <begin position="883"/>
        <end position="900"/>
    </location>
</feature>
<accession>A0A1D3DAI0</accession>
<dbReference type="VEuPathDB" id="ToxoDB:cyc_01037"/>
<dbReference type="VEuPathDB" id="ToxoDB:LOC113146970"/>